<keyword evidence="1" id="KW-0812">Transmembrane</keyword>
<reference evidence="2 3" key="1">
    <citation type="submission" date="2019-06" db="EMBL/GenBank/DDBJ databases">
        <title>Amycolatopsis alkalitolerans sp. nov., isolated from Gastrodia elata Blume.</title>
        <authorList>
            <person name="Narsing Rao M.P."/>
            <person name="Li W.J."/>
        </authorList>
    </citation>
    <scope>NUCLEOTIDE SEQUENCE [LARGE SCALE GENOMIC DNA]</scope>
    <source>
        <strain evidence="2 3">SYSUP0005</strain>
    </source>
</reference>
<feature type="transmembrane region" description="Helical" evidence="1">
    <location>
        <begin position="26"/>
        <end position="48"/>
    </location>
</feature>
<gene>
    <name evidence="2" type="ORF">FG385_32910</name>
</gene>
<dbReference type="Proteomes" id="UP000305546">
    <property type="component" value="Unassembled WGS sequence"/>
</dbReference>
<protein>
    <submittedName>
        <fullName evidence="2">Uncharacterized protein</fullName>
    </submittedName>
</protein>
<keyword evidence="1" id="KW-0472">Membrane</keyword>
<keyword evidence="3" id="KW-1185">Reference proteome</keyword>
<sequence length="77" mass="7966">MPGVVGRAASIATGASAPSGNHGTRLAIAIVLFWLAGLCFYLSFWKLIEATDQSTSMTGKLRAAIIDAVQTAEKGNA</sequence>
<proteinExistence type="predicted"/>
<organism evidence="2 3">
    <name type="scientific">Amycolatopsis alkalitolerans</name>
    <dbReference type="NCBI Taxonomy" id="2547244"/>
    <lineage>
        <taxon>Bacteria</taxon>
        <taxon>Bacillati</taxon>
        <taxon>Actinomycetota</taxon>
        <taxon>Actinomycetes</taxon>
        <taxon>Pseudonocardiales</taxon>
        <taxon>Pseudonocardiaceae</taxon>
        <taxon>Amycolatopsis</taxon>
    </lineage>
</organism>
<evidence type="ECO:0000313" key="3">
    <source>
        <dbReference type="Proteomes" id="UP000305546"/>
    </source>
</evidence>
<keyword evidence="1" id="KW-1133">Transmembrane helix</keyword>
<accession>A0A5C4LSE0</accession>
<evidence type="ECO:0000313" key="2">
    <source>
        <dbReference type="EMBL" id="TNC19069.1"/>
    </source>
</evidence>
<dbReference type="RefSeq" id="WP_139100719.1">
    <property type="nucleotide sequence ID" value="NZ_VDFW01000055.1"/>
</dbReference>
<evidence type="ECO:0000256" key="1">
    <source>
        <dbReference type="SAM" id="Phobius"/>
    </source>
</evidence>
<name>A0A5C4LSE0_9PSEU</name>
<comment type="caution">
    <text evidence="2">The sequence shown here is derived from an EMBL/GenBank/DDBJ whole genome shotgun (WGS) entry which is preliminary data.</text>
</comment>
<dbReference type="AlphaFoldDB" id="A0A5C4LSE0"/>
<dbReference type="EMBL" id="VDFW01000055">
    <property type="protein sequence ID" value="TNC19069.1"/>
    <property type="molecule type" value="Genomic_DNA"/>
</dbReference>